<dbReference type="PROSITE" id="PS51257">
    <property type="entry name" value="PROKAR_LIPOPROTEIN"/>
    <property type="match status" value="1"/>
</dbReference>
<feature type="signal peptide" evidence="1">
    <location>
        <begin position="1"/>
        <end position="19"/>
    </location>
</feature>
<evidence type="ECO:0000313" key="3">
    <source>
        <dbReference type="EMBL" id="QRQ82872.1"/>
    </source>
</evidence>
<dbReference type="InterPro" id="IPR024267">
    <property type="entry name" value="DUF4878"/>
</dbReference>
<accession>A0A892ZIW3</accession>
<evidence type="ECO:0000256" key="1">
    <source>
        <dbReference type="SAM" id="SignalP"/>
    </source>
</evidence>
<name>A0A892ZIW3_9NEIS</name>
<dbReference type="Proteomes" id="UP000653156">
    <property type="component" value="Chromosome"/>
</dbReference>
<gene>
    <name evidence="3" type="ORF">JQU52_05695</name>
</gene>
<evidence type="ECO:0000313" key="4">
    <source>
        <dbReference type="Proteomes" id="UP000653156"/>
    </source>
</evidence>
<feature type="domain" description="DUF4878" evidence="2">
    <location>
        <begin position="22"/>
        <end position="136"/>
    </location>
</feature>
<dbReference type="KEGG" id="ptes:JQU52_05695"/>
<dbReference type="AlphaFoldDB" id="A0A892ZIW3"/>
<protein>
    <submittedName>
        <fullName evidence="3">DUF4878 domain-containing protein</fullName>
    </submittedName>
</protein>
<keyword evidence="1" id="KW-0732">Signal</keyword>
<evidence type="ECO:0000259" key="2">
    <source>
        <dbReference type="Pfam" id="PF12870"/>
    </source>
</evidence>
<dbReference type="Pfam" id="PF12870">
    <property type="entry name" value="DUF4878"/>
    <property type="match status" value="1"/>
</dbReference>
<dbReference type="EMBL" id="CP069798">
    <property type="protein sequence ID" value="QRQ82872.1"/>
    <property type="molecule type" value="Genomic_DNA"/>
</dbReference>
<dbReference type="Gene3D" id="3.10.450.50">
    <property type="match status" value="1"/>
</dbReference>
<organism evidence="3 4">
    <name type="scientific">Paralysiella testudinis</name>
    <dbReference type="NCBI Taxonomy" id="2809020"/>
    <lineage>
        <taxon>Bacteria</taxon>
        <taxon>Pseudomonadati</taxon>
        <taxon>Pseudomonadota</taxon>
        <taxon>Betaproteobacteria</taxon>
        <taxon>Neisseriales</taxon>
        <taxon>Neisseriaceae</taxon>
        <taxon>Paralysiella</taxon>
    </lineage>
</organism>
<dbReference type="RefSeq" id="WP_230340166.1">
    <property type="nucleotide sequence ID" value="NZ_CP069798.1"/>
</dbReference>
<reference evidence="3" key="1">
    <citation type="submission" date="2021-02" db="EMBL/GenBank/DDBJ databases">
        <title>Neisseriaceae sp. 26B isolated from the cloaca of a Common Toad-headed Turtle (Mesoclemmys nasuta).</title>
        <authorList>
            <person name="Spergser J."/>
            <person name="Busse H.-J."/>
        </authorList>
    </citation>
    <scope>NUCLEOTIDE SEQUENCE</scope>
    <source>
        <strain evidence="3">26B</strain>
    </source>
</reference>
<feature type="chain" id="PRO_5034006643" evidence="1">
    <location>
        <begin position="20"/>
        <end position="137"/>
    </location>
</feature>
<proteinExistence type="predicted"/>
<sequence length="137" mass="14895">MMKRLLAGILSLLMAFSLAACGSGGSSPEKVAERYVELVYKGDADGVLKLIVLKPEERDKPGVEDMLRGKIKAMMAKAQEKADKAGGVKDITAAPANYSEDKQRAAVQVTVTFKKSDTPDVARIRLFHTDDGWKINL</sequence>
<keyword evidence="4" id="KW-1185">Reference proteome</keyword>